<accession>A0A6J6TRC1</accession>
<dbReference type="AlphaFoldDB" id="A0A6J6TRC1"/>
<dbReference type="EMBL" id="CAEZYZ010000109">
    <property type="protein sequence ID" value="CAB4749113.1"/>
    <property type="molecule type" value="Genomic_DNA"/>
</dbReference>
<organism evidence="1">
    <name type="scientific">freshwater metagenome</name>
    <dbReference type="NCBI Taxonomy" id="449393"/>
    <lineage>
        <taxon>unclassified sequences</taxon>
        <taxon>metagenomes</taxon>
        <taxon>ecological metagenomes</taxon>
    </lineage>
</organism>
<evidence type="ECO:0000313" key="1">
    <source>
        <dbReference type="EMBL" id="CAB4749113.1"/>
    </source>
</evidence>
<name>A0A6J6TRC1_9ZZZZ</name>
<protein>
    <submittedName>
        <fullName evidence="1">Unannotated protein</fullName>
    </submittedName>
</protein>
<reference evidence="1" key="1">
    <citation type="submission" date="2020-05" db="EMBL/GenBank/DDBJ databases">
        <authorList>
            <person name="Chiriac C."/>
            <person name="Salcher M."/>
            <person name="Ghai R."/>
            <person name="Kavagutti S V."/>
        </authorList>
    </citation>
    <scope>NUCLEOTIDE SEQUENCE</scope>
</reference>
<sequence length="72" mass="8334">MATRKHRIGIARIIAVMENADVVKPTMTKRGEPGTFYQGYDNRGREIELIVVEGEDYDLVVHAMPVDYRRRK</sequence>
<proteinExistence type="predicted"/>
<gene>
    <name evidence="1" type="ORF">UFOPK2810_00755</name>
</gene>